<dbReference type="InterPro" id="IPR008927">
    <property type="entry name" value="6-PGluconate_DH-like_C_sf"/>
</dbReference>
<feature type="domain" description="6-phosphogluconate dehydrogenase NADP-binding" evidence="4">
    <location>
        <begin position="10"/>
        <end position="164"/>
    </location>
</feature>
<evidence type="ECO:0000256" key="3">
    <source>
        <dbReference type="ARBA" id="ARBA00023027"/>
    </source>
</evidence>
<evidence type="ECO:0000313" key="7">
    <source>
        <dbReference type="Proteomes" id="UP001597286"/>
    </source>
</evidence>
<keyword evidence="7" id="KW-1185">Reference proteome</keyword>
<protein>
    <submittedName>
        <fullName evidence="6">NAD(P)-dependent oxidoreductase</fullName>
        <ecNumber evidence="6">1.1.-.-</ecNumber>
    </submittedName>
</protein>
<dbReference type="InterPro" id="IPR015815">
    <property type="entry name" value="HIBADH-related"/>
</dbReference>
<dbReference type="PANTHER" id="PTHR22981:SF7">
    <property type="entry name" value="3-HYDROXYISOBUTYRATE DEHYDROGENASE, MITOCHONDRIAL"/>
    <property type="match status" value="1"/>
</dbReference>
<dbReference type="Gene3D" id="3.40.50.720">
    <property type="entry name" value="NAD(P)-binding Rossmann-like Domain"/>
    <property type="match status" value="1"/>
</dbReference>
<comment type="caution">
    <text evidence="6">The sequence shown here is derived from an EMBL/GenBank/DDBJ whole genome shotgun (WGS) entry which is preliminary data.</text>
</comment>
<dbReference type="InterPro" id="IPR029154">
    <property type="entry name" value="HIBADH-like_NADP-bd"/>
</dbReference>
<keyword evidence="3" id="KW-0520">NAD</keyword>
<dbReference type="EMBL" id="JBHUFB010000012">
    <property type="protein sequence ID" value="MFD1813545.1"/>
    <property type="molecule type" value="Genomic_DNA"/>
</dbReference>
<gene>
    <name evidence="6" type="ORF">ACFSJG_15090</name>
</gene>
<dbReference type="PANTHER" id="PTHR22981">
    <property type="entry name" value="3-HYDROXYISOBUTYRATE DEHYDROGENASE-RELATED"/>
    <property type="match status" value="1"/>
</dbReference>
<dbReference type="InterPro" id="IPR013328">
    <property type="entry name" value="6PGD_dom2"/>
</dbReference>
<evidence type="ECO:0000256" key="1">
    <source>
        <dbReference type="ARBA" id="ARBA00009080"/>
    </source>
</evidence>
<dbReference type="SUPFAM" id="SSF51735">
    <property type="entry name" value="NAD(P)-binding Rossmann-fold domains"/>
    <property type="match status" value="1"/>
</dbReference>
<evidence type="ECO:0000259" key="4">
    <source>
        <dbReference type="Pfam" id="PF03446"/>
    </source>
</evidence>
<dbReference type="EC" id="1.1.-.-" evidence="6"/>
<reference evidence="7" key="1">
    <citation type="journal article" date="2019" name="Int. J. Syst. Evol. Microbiol.">
        <title>The Global Catalogue of Microorganisms (GCM) 10K type strain sequencing project: providing services to taxonomists for standard genome sequencing and annotation.</title>
        <authorList>
            <consortium name="The Broad Institute Genomics Platform"/>
            <consortium name="The Broad Institute Genome Sequencing Center for Infectious Disease"/>
            <person name="Wu L."/>
            <person name="Ma J."/>
        </authorList>
    </citation>
    <scope>NUCLEOTIDE SEQUENCE [LARGE SCALE GENOMIC DNA]</scope>
    <source>
        <strain evidence="7">DT72</strain>
    </source>
</reference>
<dbReference type="PIRSF" id="PIRSF000103">
    <property type="entry name" value="HIBADH"/>
    <property type="match status" value="1"/>
</dbReference>
<proteinExistence type="inferred from homology"/>
<comment type="similarity">
    <text evidence="1">Belongs to the HIBADH-related family.</text>
</comment>
<dbReference type="Gene3D" id="1.10.1040.10">
    <property type="entry name" value="N-(1-d-carboxylethyl)-l-norvaline Dehydrogenase, domain 2"/>
    <property type="match status" value="1"/>
</dbReference>
<evidence type="ECO:0000259" key="5">
    <source>
        <dbReference type="Pfam" id="PF14833"/>
    </source>
</evidence>
<sequence length="274" mass="27391">MSRAGAGTVVGFIGAGQMGEPMVHRLLGAGHKVVVYARRAEVRQRLADAGVSVADSVADVAAQADVLVLCLFSDAQLREVASGETGFMANAKPGAVVVSHVTGNVATLEALVADHPDGPSVVDAPVSGSADDISAGKLTVLLGGAEGSVERAESVLVAYADPIVRTGGLGSALNLKLVNNVLFAANAQLVAAAVELGQKLGIGDAELLSAVALSSGRSHALNSVKLLGGLDRFGAVAAPFLRKDVAACATAADAAGIELGWLRSVVDSGPLDLS</sequence>
<dbReference type="Proteomes" id="UP001597286">
    <property type="component" value="Unassembled WGS sequence"/>
</dbReference>
<evidence type="ECO:0000256" key="2">
    <source>
        <dbReference type="ARBA" id="ARBA00023002"/>
    </source>
</evidence>
<dbReference type="Pfam" id="PF14833">
    <property type="entry name" value="NAD_binding_11"/>
    <property type="match status" value="1"/>
</dbReference>
<keyword evidence="2 6" id="KW-0560">Oxidoreductase</keyword>
<feature type="domain" description="3-hydroxyisobutyrate dehydrogenase-like NAD-binding" evidence="5">
    <location>
        <begin position="170"/>
        <end position="260"/>
    </location>
</feature>
<evidence type="ECO:0000313" key="6">
    <source>
        <dbReference type="EMBL" id="MFD1813545.1"/>
    </source>
</evidence>
<dbReference type="InterPro" id="IPR036291">
    <property type="entry name" value="NAD(P)-bd_dom_sf"/>
</dbReference>
<dbReference type="GO" id="GO:0016491">
    <property type="term" value="F:oxidoreductase activity"/>
    <property type="evidence" value="ECO:0007669"/>
    <property type="project" value="UniProtKB-KW"/>
</dbReference>
<dbReference type="RefSeq" id="WP_378486054.1">
    <property type="nucleotide sequence ID" value="NZ_JBHUFB010000012.1"/>
</dbReference>
<name>A0ABW4P550_9NOCA</name>
<organism evidence="6 7">
    <name type="scientific">Rhodococcus gannanensis</name>
    <dbReference type="NCBI Taxonomy" id="1960308"/>
    <lineage>
        <taxon>Bacteria</taxon>
        <taxon>Bacillati</taxon>
        <taxon>Actinomycetota</taxon>
        <taxon>Actinomycetes</taxon>
        <taxon>Mycobacteriales</taxon>
        <taxon>Nocardiaceae</taxon>
        <taxon>Rhodococcus</taxon>
    </lineage>
</organism>
<accession>A0ABW4P550</accession>
<dbReference type="SUPFAM" id="SSF48179">
    <property type="entry name" value="6-phosphogluconate dehydrogenase C-terminal domain-like"/>
    <property type="match status" value="1"/>
</dbReference>
<dbReference type="Pfam" id="PF03446">
    <property type="entry name" value="NAD_binding_2"/>
    <property type="match status" value="1"/>
</dbReference>
<dbReference type="InterPro" id="IPR006115">
    <property type="entry name" value="6PGDH_NADP-bd"/>
</dbReference>